<proteinExistence type="predicted"/>
<dbReference type="OrthoDB" id="2661796at2"/>
<dbReference type="AlphaFoldDB" id="A0A511MVX3"/>
<reference evidence="1 2" key="1">
    <citation type="submission" date="2019-07" db="EMBL/GenBank/DDBJ databases">
        <title>Whole genome shotgun sequence of Deinococcus cellulosilyticus NBRC 106333.</title>
        <authorList>
            <person name="Hosoyama A."/>
            <person name="Uohara A."/>
            <person name="Ohji S."/>
            <person name="Ichikawa N."/>
        </authorList>
    </citation>
    <scope>NUCLEOTIDE SEQUENCE [LARGE SCALE GENOMIC DNA]</scope>
    <source>
        <strain evidence="1 2">NBRC 106333</strain>
    </source>
</reference>
<accession>A0A511MVX3</accession>
<protein>
    <recommendedName>
        <fullName evidence="3">Protein rhiA</fullName>
    </recommendedName>
</protein>
<dbReference type="Proteomes" id="UP000321306">
    <property type="component" value="Unassembled WGS sequence"/>
</dbReference>
<organism evidence="1 2">
    <name type="scientific">Deinococcus cellulosilyticus (strain DSM 18568 / NBRC 106333 / KACC 11606 / 5516J-15)</name>
    <dbReference type="NCBI Taxonomy" id="1223518"/>
    <lineage>
        <taxon>Bacteria</taxon>
        <taxon>Thermotogati</taxon>
        <taxon>Deinococcota</taxon>
        <taxon>Deinococci</taxon>
        <taxon>Deinococcales</taxon>
        <taxon>Deinococcaceae</taxon>
        <taxon>Deinococcus</taxon>
    </lineage>
</organism>
<dbReference type="RefSeq" id="WP_146881857.1">
    <property type="nucleotide sequence ID" value="NZ_BJXB01000001.1"/>
</dbReference>
<dbReference type="EMBL" id="BJXB01000001">
    <property type="protein sequence ID" value="GEM44724.1"/>
    <property type="molecule type" value="Genomic_DNA"/>
</dbReference>
<comment type="caution">
    <text evidence="1">The sequence shown here is derived from an EMBL/GenBank/DDBJ whole genome shotgun (WGS) entry which is preliminary data.</text>
</comment>
<gene>
    <name evidence="1" type="ORF">DC3_03590</name>
</gene>
<evidence type="ECO:0000313" key="1">
    <source>
        <dbReference type="EMBL" id="GEM44724.1"/>
    </source>
</evidence>
<name>A0A511MVX3_DEIC1</name>
<keyword evidence="2" id="KW-1185">Reference proteome</keyword>
<evidence type="ECO:0008006" key="3">
    <source>
        <dbReference type="Google" id="ProtNLM"/>
    </source>
</evidence>
<sequence>MNYQLRIVNNSQQAGSFVIFQQQPNTQSLAWLTKYAYPQTNVTFNWTLDYDFVWSETGVLTPGVAVEVGQITAATPEQNQITLSYDLQNHAFFFQNQTQAGEPGAFNVLADSSVPAGAASVGIGMSGAATFLVQAGPNMHYTFTPHPDYWLVFSNTMQQGEVIVTESLSPLQINFPPNVNSMTVTLNPDQSWTVTPNFMLEAVEEA</sequence>
<evidence type="ECO:0000313" key="2">
    <source>
        <dbReference type="Proteomes" id="UP000321306"/>
    </source>
</evidence>